<keyword evidence="12" id="KW-1003">Cell membrane</keyword>
<keyword evidence="7 12" id="KW-0406">Ion transport</keyword>
<comment type="function">
    <text evidence="10 12">F(1)F(0) ATP synthase produces ATP from ADP in the presence of a proton or sodium gradient. F-type ATPases consist of two structural domains, F(1) containing the extramembraneous catalytic core and F(0) containing the membrane proton channel, linked together by a central stalk and a peripheral stalk. During catalysis, ATP synthesis in the catalytic domain of F(1) is coupled via a rotary mechanism of the central stalk subunits to proton translocation.</text>
</comment>
<evidence type="ECO:0000256" key="10">
    <source>
        <dbReference type="ARBA" id="ARBA00025198"/>
    </source>
</evidence>
<keyword evidence="8 12" id="KW-0472">Membrane</keyword>
<proteinExistence type="inferred from homology"/>
<dbReference type="HAMAP" id="MF_01398">
    <property type="entry name" value="ATP_synth_b_bprime"/>
    <property type="match status" value="1"/>
</dbReference>
<dbReference type="Proteomes" id="UP000242141">
    <property type="component" value="Unassembled WGS sequence"/>
</dbReference>
<evidence type="ECO:0000256" key="1">
    <source>
        <dbReference type="ARBA" id="ARBA00005513"/>
    </source>
</evidence>
<dbReference type="AlphaFoldDB" id="A0A0G7ZM56"/>
<feature type="transmembrane region" description="Helical" evidence="12">
    <location>
        <begin position="12"/>
        <end position="33"/>
    </location>
</feature>
<evidence type="ECO:0000256" key="11">
    <source>
        <dbReference type="ARBA" id="ARBA00037847"/>
    </source>
</evidence>
<evidence type="ECO:0000313" key="15">
    <source>
        <dbReference type="EMBL" id="CRX37260.1"/>
    </source>
</evidence>
<comment type="subcellular location">
    <subcellularLocation>
        <location evidence="12">Cell membrane</location>
        <topology evidence="12">Single-pass membrane protein</topology>
    </subcellularLocation>
    <subcellularLocation>
        <location evidence="11">Endomembrane system</location>
        <topology evidence="11">Single-pass membrane protein</topology>
    </subcellularLocation>
</comment>
<organism evidence="15 16">
    <name type="scientific">Candidatus Hepatoplasma crinochetorum</name>
    <dbReference type="NCBI Taxonomy" id="295596"/>
    <lineage>
        <taxon>Bacteria</taxon>
        <taxon>Bacillati</taxon>
        <taxon>Mycoplasmatota</taxon>
        <taxon>Mollicutes</taxon>
        <taxon>Candidatus Hepatoplasmataceae</taxon>
        <taxon>Candidatus Hepatoplasma</taxon>
    </lineage>
</organism>
<keyword evidence="4 12" id="KW-0812">Transmembrane</keyword>
<dbReference type="Pfam" id="PF00430">
    <property type="entry name" value="ATP-synt_B"/>
    <property type="match status" value="1"/>
</dbReference>
<dbReference type="EMBL" id="CWGI01000001">
    <property type="protein sequence ID" value="CRX37260.1"/>
    <property type="molecule type" value="Genomic_DNA"/>
</dbReference>
<evidence type="ECO:0000256" key="7">
    <source>
        <dbReference type="ARBA" id="ARBA00023065"/>
    </source>
</evidence>
<dbReference type="SUPFAM" id="SSF81573">
    <property type="entry name" value="F1F0 ATP synthase subunit B, membrane domain"/>
    <property type="match status" value="1"/>
</dbReference>
<keyword evidence="16" id="KW-1185">Reference proteome</keyword>
<protein>
    <recommendedName>
        <fullName evidence="12">ATP synthase subunit b</fullName>
    </recommendedName>
    <alternativeName>
        <fullName evidence="12">ATP synthase F(0) sector subunit b</fullName>
    </alternativeName>
    <alternativeName>
        <fullName evidence="12">ATPase subunit I</fullName>
    </alternativeName>
    <alternativeName>
        <fullName evidence="12">F-type ATPase subunit b</fullName>
        <shortName evidence="12">F-ATPase subunit b</shortName>
    </alternativeName>
</protein>
<evidence type="ECO:0000256" key="6">
    <source>
        <dbReference type="ARBA" id="ARBA00022989"/>
    </source>
</evidence>
<comment type="similarity">
    <text evidence="1 12 13">Belongs to the ATPase B chain family.</text>
</comment>
<name>A0A0G7ZM56_9MOLU</name>
<accession>A0A0G7ZM56</accession>
<comment type="subunit">
    <text evidence="12">F-type ATPases have 2 components, F(1) - the catalytic core - and F(0) - the membrane proton channel. F(1) has five subunits: alpha(3), beta(3), gamma(1), delta(1), epsilon(1). F(0) has three main subunits: a(1), b(2) and c(10-14). The alpha and beta chains form an alternating ring which encloses part of the gamma chain. F(1) is attached to F(0) by a central stalk formed by the gamma and epsilon chains, while a peripheral stalk is formed by the delta and b chains.</text>
</comment>
<evidence type="ECO:0000256" key="8">
    <source>
        <dbReference type="ARBA" id="ARBA00023136"/>
    </source>
</evidence>
<evidence type="ECO:0000313" key="16">
    <source>
        <dbReference type="Proteomes" id="UP000242141"/>
    </source>
</evidence>
<dbReference type="GO" id="GO:0012505">
    <property type="term" value="C:endomembrane system"/>
    <property type="evidence" value="ECO:0007669"/>
    <property type="project" value="UniProtKB-SubCell"/>
</dbReference>
<evidence type="ECO:0000256" key="14">
    <source>
        <dbReference type="SAM" id="Coils"/>
    </source>
</evidence>
<keyword evidence="6 12" id="KW-1133">Transmembrane helix</keyword>
<dbReference type="CDD" id="cd06503">
    <property type="entry name" value="ATP-synt_Fo_b"/>
    <property type="match status" value="1"/>
</dbReference>
<dbReference type="GO" id="GO:0045259">
    <property type="term" value="C:proton-transporting ATP synthase complex"/>
    <property type="evidence" value="ECO:0007669"/>
    <property type="project" value="UniProtKB-KW"/>
</dbReference>
<evidence type="ECO:0000256" key="2">
    <source>
        <dbReference type="ARBA" id="ARBA00022448"/>
    </source>
</evidence>
<keyword evidence="3 12" id="KW-0138">CF(0)</keyword>
<dbReference type="GO" id="GO:0046961">
    <property type="term" value="F:proton-transporting ATPase activity, rotational mechanism"/>
    <property type="evidence" value="ECO:0007669"/>
    <property type="project" value="TreeGrafter"/>
</dbReference>
<evidence type="ECO:0000256" key="5">
    <source>
        <dbReference type="ARBA" id="ARBA00022781"/>
    </source>
</evidence>
<evidence type="ECO:0000256" key="4">
    <source>
        <dbReference type="ARBA" id="ARBA00022692"/>
    </source>
</evidence>
<evidence type="ECO:0000256" key="3">
    <source>
        <dbReference type="ARBA" id="ARBA00022547"/>
    </source>
</evidence>
<evidence type="ECO:0000256" key="13">
    <source>
        <dbReference type="RuleBase" id="RU003848"/>
    </source>
</evidence>
<dbReference type="GO" id="GO:0005886">
    <property type="term" value="C:plasma membrane"/>
    <property type="evidence" value="ECO:0007669"/>
    <property type="project" value="UniProtKB-SubCell"/>
</dbReference>
<dbReference type="NCBIfam" id="TIGR01144">
    <property type="entry name" value="ATP_synt_b"/>
    <property type="match status" value="1"/>
</dbReference>
<keyword evidence="14" id="KW-0175">Coiled coil</keyword>
<dbReference type="InterPro" id="IPR005864">
    <property type="entry name" value="ATP_synth_F0_bsu_bac"/>
</dbReference>
<evidence type="ECO:0000256" key="12">
    <source>
        <dbReference type="HAMAP-Rule" id="MF_01398"/>
    </source>
</evidence>
<gene>
    <name evidence="12" type="primary">atpF</name>
    <name evidence="15" type="ORF">HEPPS_04900</name>
</gene>
<sequence>MDFGWKILIEALATIISLGIIFFIISYFLYFPIKDSIKKREKFLSDRYTDANKINADALKTQNAIEARLKNSKDEADKIVDSSKKEAIELKNQIVEDANSKAKNTIDHAREQIKNEEVEMYEKVKNDISSISILVAKKILEKEVNAKIDQKLIDDLIKTIQNEK</sequence>
<dbReference type="InterPro" id="IPR002146">
    <property type="entry name" value="ATP_synth_b/b'su_bac/chlpt"/>
</dbReference>
<dbReference type="PANTHER" id="PTHR33445">
    <property type="entry name" value="ATP SYNTHASE SUBUNIT B', CHLOROPLASTIC"/>
    <property type="match status" value="1"/>
</dbReference>
<dbReference type="GO" id="GO:0046933">
    <property type="term" value="F:proton-transporting ATP synthase activity, rotational mechanism"/>
    <property type="evidence" value="ECO:0007669"/>
    <property type="project" value="UniProtKB-UniRule"/>
</dbReference>
<evidence type="ECO:0000256" key="9">
    <source>
        <dbReference type="ARBA" id="ARBA00023310"/>
    </source>
</evidence>
<reference evidence="16" key="1">
    <citation type="submission" date="2015-05" db="EMBL/GenBank/DDBJ databases">
        <authorList>
            <person name="Collingro A."/>
        </authorList>
    </citation>
    <scope>NUCLEOTIDE SEQUENCE [LARGE SCALE GENOMIC DNA]</scope>
    <source>
        <strain evidence="16">Ps</strain>
    </source>
</reference>
<dbReference type="InterPro" id="IPR050059">
    <property type="entry name" value="ATP_synthase_B_chain"/>
</dbReference>
<dbReference type="InterPro" id="IPR028987">
    <property type="entry name" value="ATP_synth_B-like_membr_sf"/>
</dbReference>
<keyword evidence="5 12" id="KW-0375">Hydrogen ion transport</keyword>
<dbReference type="PANTHER" id="PTHR33445:SF2">
    <property type="entry name" value="ATP SYNTHASE SUBUNIT B', CHLOROPLASTIC"/>
    <property type="match status" value="1"/>
</dbReference>
<keyword evidence="9 12" id="KW-0066">ATP synthesis</keyword>
<keyword evidence="2 12" id="KW-0813">Transport</keyword>
<comment type="function">
    <text evidence="12">Component of the F(0) channel, it forms part of the peripheral stalk, linking F(1) to F(0).</text>
</comment>
<feature type="coiled-coil region" evidence="14">
    <location>
        <begin position="73"/>
        <end position="119"/>
    </location>
</feature>